<evidence type="ECO:0000313" key="1">
    <source>
        <dbReference type="EMBL" id="XBH02306.1"/>
    </source>
</evidence>
<protein>
    <submittedName>
        <fullName evidence="1">Uncharacterized protein</fullName>
    </submittedName>
</protein>
<sequence>MLGNYLAIGPDLNDSQNVWATIERNPVGLNTLGAEEVAEFIDSLESGGPPAAVRWLSDYLETVRAIYAIRVYPESTCKYPDAIEAIIAIRTALRTAVGGVGQWDGQGFTNEDDRLIWCNQSANPQGLVRAALLDESTGEWIPCELNLSHPDQLTAFVRGDIHRSARHRNA</sequence>
<organism evidence="1">
    <name type="scientific">Singulisphaera sp. Ch08</name>
    <dbReference type="NCBI Taxonomy" id="3120278"/>
    <lineage>
        <taxon>Bacteria</taxon>
        <taxon>Pseudomonadati</taxon>
        <taxon>Planctomycetota</taxon>
        <taxon>Planctomycetia</taxon>
        <taxon>Isosphaerales</taxon>
        <taxon>Isosphaeraceae</taxon>
        <taxon>Singulisphaera</taxon>
    </lineage>
</organism>
<gene>
    <name evidence="1" type="ORF">V5E97_28815</name>
</gene>
<proteinExistence type="predicted"/>
<reference evidence="1" key="1">
    <citation type="submission" date="2024-05" db="EMBL/GenBank/DDBJ databases">
        <title>Planctomycetes of the genus Singulisphaera possess chitinolytic capabilities.</title>
        <authorList>
            <person name="Ivanova A."/>
        </authorList>
    </citation>
    <scope>NUCLEOTIDE SEQUENCE</scope>
    <source>
        <strain evidence="1">Ch08T</strain>
    </source>
</reference>
<name>A0AAU7CAV9_9BACT</name>
<dbReference type="AlphaFoldDB" id="A0AAU7CAV9"/>
<dbReference type="RefSeq" id="WP_406695048.1">
    <property type="nucleotide sequence ID" value="NZ_CP155447.1"/>
</dbReference>
<dbReference type="EMBL" id="CP155447">
    <property type="protein sequence ID" value="XBH02306.1"/>
    <property type="molecule type" value="Genomic_DNA"/>
</dbReference>
<accession>A0AAU7CAV9</accession>